<keyword evidence="3" id="KW-1185">Reference proteome</keyword>
<organism evidence="2 3">
    <name type="scientific">Hymenobacter perfusus</name>
    <dbReference type="NCBI Taxonomy" id="1236770"/>
    <lineage>
        <taxon>Bacteria</taxon>
        <taxon>Pseudomonadati</taxon>
        <taxon>Bacteroidota</taxon>
        <taxon>Cytophagia</taxon>
        <taxon>Cytophagales</taxon>
        <taxon>Hymenobacteraceae</taxon>
        <taxon>Hymenobacter</taxon>
    </lineage>
</organism>
<keyword evidence="2" id="KW-0378">Hydrolase</keyword>
<dbReference type="AlphaFoldDB" id="A0A3R9MR72"/>
<dbReference type="Gene3D" id="3.40.50.1820">
    <property type="entry name" value="alpha/beta hydrolase"/>
    <property type="match status" value="1"/>
</dbReference>
<accession>A0A3R9MR72</accession>
<dbReference type="GO" id="GO:0016787">
    <property type="term" value="F:hydrolase activity"/>
    <property type="evidence" value="ECO:0007669"/>
    <property type="project" value="UniProtKB-KW"/>
</dbReference>
<gene>
    <name evidence="2" type="ORF">EI293_05045</name>
</gene>
<comment type="caution">
    <text evidence="2">The sequence shown here is derived from an EMBL/GenBank/DDBJ whole genome shotgun (WGS) entry which is preliminary data.</text>
</comment>
<protein>
    <submittedName>
        <fullName evidence="2">Alpha/beta hydrolase</fullName>
    </submittedName>
</protein>
<proteinExistence type="predicted"/>
<dbReference type="OrthoDB" id="659408at2"/>
<reference evidence="2 3" key="1">
    <citation type="submission" date="2018-12" db="EMBL/GenBank/DDBJ databases">
        <authorList>
            <person name="Feng G."/>
            <person name="Zhu H."/>
        </authorList>
    </citation>
    <scope>NUCLEOTIDE SEQUENCE [LARGE SCALE GENOMIC DNA]</scope>
    <source>
        <strain evidence="2 3">LMG 26000</strain>
    </source>
</reference>
<dbReference type="InterPro" id="IPR029058">
    <property type="entry name" value="AB_hydrolase_fold"/>
</dbReference>
<evidence type="ECO:0000313" key="3">
    <source>
        <dbReference type="Proteomes" id="UP000270291"/>
    </source>
</evidence>
<dbReference type="Proteomes" id="UP000270291">
    <property type="component" value="Unassembled WGS sequence"/>
</dbReference>
<evidence type="ECO:0000313" key="2">
    <source>
        <dbReference type="EMBL" id="RSK46533.1"/>
    </source>
</evidence>
<dbReference type="InterPro" id="IPR000073">
    <property type="entry name" value="AB_hydrolase_1"/>
</dbReference>
<sequence>MNDSTSVAVKANRTQLPLSQQFIPQLSSLNSFNNVFYLIPGLGADERVFQRLQPLLHGATCLLPWLTPEPEETLPHYASRMAAAIPVGAEGLLVGVSFGGVVALEISRLRPGLRTVLISSIPDADCLPPLLRLVRATRVYRLVPPQLLKLFPRAGQWYFGVRNGAEYRLFRQILRDMEPVYTRWAIHRLLHWDSTHVGRSIQILGTRDRVFPPGPTPVEYLIPGGGHFMVLSHAEEISRILNNLVEEPQ</sequence>
<feature type="domain" description="AB hydrolase-1" evidence="1">
    <location>
        <begin position="38"/>
        <end position="238"/>
    </location>
</feature>
<dbReference type="Pfam" id="PF12697">
    <property type="entry name" value="Abhydrolase_6"/>
    <property type="match status" value="1"/>
</dbReference>
<evidence type="ECO:0000259" key="1">
    <source>
        <dbReference type="Pfam" id="PF12697"/>
    </source>
</evidence>
<name>A0A3R9MR72_9BACT</name>
<dbReference type="EMBL" id="RWIU01000001">
    <property type="protein sequence ID" value="RSK46533.1"/>
    <property type="molecule type" value="Genomic_DNA"/>
</dbReference>
<dbReference type="SUPFAM" id="SSF53474">
    <property type="entry name" value="alpha/beta-Hydrolases"/>
    <property type="match status" value="1"/>
</dbReference>